<dbReference type="Pfam" id="PF00535">
    <property type="entry name" value="Glycos_transf_2"/>
    <property type="match status" value="1"/>
</dbReference>
<comment type="caution">
    <text evidence="2">The sequence shown here is derived from an EMBL/GenBank/DDBJ whole genome shotgun (WGS) entry which is preliminary data.</text>
</comment>
<protein>
    <submittedName>
        <fullName evidence="2">Glycosyltransferase</fullName>
    </submittedName>
</protein>
<dbReference type="AlphaFoldDB" id="A0A964BPD5"/>
<accession>A0A964BPD5</accession>
<keyword evidence="3" id="KW-1185">Reference proteome</keyword>
<dbReference type="InterPro" id="IPR029044">
    <property type="entry name" value="Nucleotide-diphossugar_trans"/>
</dbReference>
<dbReference type="SUPFAM" id="SSF53448">
    <property type="entry name" value="Nucleotide-diphospho-sugar transferases"/>
    <property type="match status" value="1"/>
</dbReference>
<dbReference type="Gene3D" id="3.90.550.10">
    <property type="entry name" value="Spore Coat Polysaccharide Biosynthesis Protein SpsA, Chain A"/>
    <property type="match status" value="1"/>
</dbReference>
<name>A0A964BPD5_9CYAN</name>
<dbReference type="Proteomes" id="UP000729733">
    <property type="component" value="Unassembled WGS sequence"/>
</dbReference>
<organism evidence="2 3">
    <name type="scientific">Waterburya agarophytonicola KI4</name>
    <dbReference type="NCBI Taxonomy" id="2874699"/>
    <lineage>
        <taxon>Bacteria</taxon>
        <taxon>Bacillati</taxon>
        <taxon>Cyanobacteriota</taxon>
        <taxon>Cyanophyceae</taxon>
        <taxon>Pleurocapsales</taxon>
        <taxon>Hyellaceae</taxon>
        <taxon>Waterburya</taxon>
        <taxon>Waterburya agarophytonicola</taxon>
    </lineage>
</organism>
<evidence type="ECO:0000313" key="3">
    <source>
        <dbReference type="Proteomes" id="UP000729733"/>
    </source>
</evidence>
<proteinExistence type="predicted"/>
<evidence type="ECO:0000259" key="1">
    <source>
        <dbReference type="Pfam" id="PF00535"/>
    </source>
</evidence>
<dbReference type="RefSeq" id="WP_229639852.1">
    <property type="nucleotide sequence ID" value="NZ_JADWDC010000013.1"/>
</dbReference>
<sequence length="355" mass="41676">MSIESPTVSVIILTNRGNRLLLETINSVRQQTYQDFEILVCHNGNALNLLEWYKRQQDLWGKLFLQEDLDPIQRLNLSIEQARGKYIALLKADNLWHPCKLEKQVFYLDNYASLGLIHSWLTLVDDRHKPLGIIVKNQISGWVESAILERNQINYSSAMIRRVCFEKVGLFDSQLATSFDWDMWIRLSRCYQFMTIAETLVYCHQPQDTLRESWLTREIDLQATIEKAYQNASIELRHLKNRSYAYASLSLAWQVLHHQDPKTAIADHYCRQALEYSPRISFSPEFLRVSLAVMTLHYLKSDRYICLLSLIQTIRAWLQAVKEKFKVSAHRLLHWMLQENEIGKEKVMRKDEGTG</sequence>
<dbReference type="InterPro" id="IPR001173">
    <property type="entry name" value="Glyco_trans_2-like"/>
</dbReference>
<reference evidence="2" key="1">
    <citation type="journal article" date="2021" name="Antonie Van Leeuwenhoek">
        <title>Draft genome and description of Waterburya agarophytonicola gen. nov. sp. nov. (Pleurocapsales, Cyanobacteria): a seaweed symbiont.</title>
        <authorList>
            <person name="Bonthond G."/>
            <person name="Shalygin S."/>
            <person name="Bayer T."/>
            <person name="Weinberger F."/>
        </authorList>
    </citation>
    <scope>NUCLEOTIDE SEQUENCE</scope>
    <source>
        <strain evidence="2">KI4</strain>
    </source>
</reference>
<gene>
    <name evidence="2" type="ORF">I4641_07465</name>
</gene>
<dbReference type="EMBL" id="JADWDC010000013">
    <property type="protein sequence ID" value="MCC0176814.1"/>
    <property type="molecule type" value="Genomic_DNA"/>
</dbReference>
<evidence type="ECO:0000313" key="2">
    <source>
        <dbReference type="EMBL" id="MCC0176814.1"/>
    </source>
</evidence>
<dbReference type="PANTHER" id="PTHR43685">
    <property type="entry name" value="GLYCOSYLTRANSFERASE"/>
    <property type="match status" value="1"/>
</dbReference>
<dbReference type="PANTHER" id="PTHR43685:SF2">
    <property type="entry name" value="GLYCOSYLTRANSFERASE 2-LIKE DOMAIN-CONTAINING PROTEIN"/>
    <property type="match status" value="1"/>
</dbReference>
<feature type="domain" description="Glycosyltransferase 2-like" evidence="1">
    <location>
        <begin position="9"/>
        <end position="111"/>
    </location>
</feature>
<dbReference type="InterPro" id="IPR050834">
    <property type="entry name" value="Glycosyltransf_2"/>
</dbReference>